<dbReference type="AlphaFoldDB" id="A0A3B0S9X1"/>
<proteinExistence type="predicted"/>
<dbReference type="EMBL" id="UOEK01000194">
    <property type="protein sequence ID" value="VAW00773.1"/>
    <property type="molecule type" value="Genomic_DNA"/>
</dbReference>
<accession>A0A3B0S9X1</accession>
<reference evidence="1" key="1">
    <citation type="submission" date="2018-06" db="EMBL/GenBank/DDBJ databases">
        <authorList>
            <person name="Zhirakovskaya E."/>
        </authorList>
    </citation>
    <scope>NUCLEOTIDE SEQUENCE</scope>
</reference>
<evidence type="ECO:0008006" key="2">
    <source>
        <dbReference type="Google" id="ProtNLM"/>
    </source>
</evidence>
<evidence type="ECO:0000313" key="1">
    <source>
        <dbReference type="EMBL" id="VAW00773.1"/>
    </source>
</evidence>
<name>A0A3B0S9X1_9ZZZZ</name>
<gene>
    <name evidence="1" type="ORF">MNBD_ACTINO02-1989</name>
</gene>
<sequence length="157" mass="17887">MTDETFKAPWDPISKNFVSMGYESLNRYAKAFVLSENTPPRVARMLARSRKQFTMAGADYDNLVSCLKSAFQAIEFLLCDTLGEACGKKDTLGRLISKAQDADLLTEYDHGYLKEFVLRFRNLVNHEEARFTPGMSAEMMTGVHRFVVEFSDRHSPE</sequence>
<protein>
    <recommendedName>
        <fullName evidence="2">DUF4145 domain-containing protein</fullName>
    </recommendedName>
</protein>
<organism evidence="1">
    <name type="scientific">hydrothermal vent metagenome</name>
    <dbReference type="NCBI Taxonomy" id="652676"/>
    <lineage>
        <taxon>unclassified sequences</taxon>
        <taxon>metagenomes</taxon>
        <taxon>ecological metagenomes</taxon>
    </lineage>
</organism>